<reference evidence="1 2" key="1">
    <citation type="submission" date="2018-04" db="EMBL/GenBank/DDBJ databases">
        <title>The genome of golden apple snail Pomacea canaliculata provides insight into stress tolerance and invasive adaptation.</title>
        <authorList>
            <person name="Liu C."/>
            <person name="Liu B."/>
            <person name="Ren Y."/>
            <person name="Zhang Y."/>
            <person name="Wang H."/>
            <person name="Li S."/>
            <person name="Jiang F."/>
            <person name="Yin L."/>
            <person name="Zhang G."/>
            <person name="Qian W."/>
            <person name="Fan W."/>
        </authorList>
    </citation>
    <scope>NUCLEOTIDE SEQUENCE [LARGE SCALE GENOMIC DNA]</scope>
    <source>
        <strain evidence="1">SZHN2017</strain>
        <tissue evidence="1">Muscle</tissue>
    </source>
</reference>
<dbReference type="Proteomes" id="UP000245119">
    <property type="component" value="Linkage Group LG13"/>
</dbReference>
<dbReference type="AlphaFoldDB" id="A0A2T7NGI8"/>
<keyword evidence="2" id="KW-1185">Reference proteome</keyword>
<organism evidence="1 2">
    <name type="scientific">Pomacea canaliculata</name>
    <name type="common">Golden apple snail</name>
    <dbReference type="NCBI Taxonomy" id="400727"/>
    <lineage>
        <taxon>Eukaryota</taxon>
        <taxon>Metazoa</taxon>
        <taxon>Spiralia</taxon>
        <taxon>Lophotrochozoa</taxon>
        <taxon>Mollusca</taxon>
        <taxon>Gastropoda</taxon>
        <taxon>Caenogastropoda</taxon>
        <taxon>Architaenioglossa</taxon>
        <taxon>Ampullarioidea</taxon>
        <taxon>Ampullariidae</taxon>
        <taxon>Pomacea</taxon>
    </lineage>
</organism>
<comment type="caution">
    <text evidence="1">The sequence shown here is derived from an EMBL/GenBank/DDBJ whole genome shotgun (WGS) entry which is preliminary data.</text>
</comment>
<evidence type="ECO:0000313" key="1">
    <source>
        <dbReference type="EMBL" id="PVD20252.1"/>
    </source>
</evidence>
<evidence type="ECO:0000313" key="2">
    <source>
        <dbReference type="Proteomes" id="UP000245119"/>
    </source>
</evidence>
<gene>
    <name evidence="1" type="ORF">C0Q70_20749</name>
</gene>
<protein>
    <submittedName>
        <fullName evidence="1">Uncharacterized protein</fullName>
    </submittedName>
</protein>
<sequence>MATEGCRQTPAMAPAVLWPHHSPHCAGMMSFSRLCANTRYPQTRTTCALLNRRWLFLGFISTTTIND</sequence>
<name>A0A2T7NGI8_POMCA</name>
<dbReference type="EMBL" id="PZQS01000013">
    <property type="protein sequence ID" value="PVD20252.1"/>
    <property type="molecule type" value="Genomic_DNA"/>
</dbReference>
<proteinExistence type="predicted"/>
<accession>A0A2T7NGI8</accession>